<sequence>MERSILFYLGVILLIGLLFGRLAKRFYLPNVTGYLVAGLLIGPSVLGLIPATVLTGMEAFGEVALGFIAFLVGSDCKLSYLKKLGKTPLIITLCESLGAVALVLAALLIAGYPADCAVMLAAIAAATAPISIIMVARQYRASGPFTDTLLAVVALDDAVALVAFGIASAATTLLHDGIGSSPREVGMAMVGPVIELAGALFIGIGLGMAFSVPLRFFKGRESRLILTCSFILLGVALADLLGLSALLMLLCMGAALANLQQDAAAIPRIADSIAPPVFLLFFVISGAKMQLSLLPSVGLIGILYLVMRALGKTLGSALGAKLTRSPASVQKYLGPALLPQAGVAVGLSLLAAQQLPQHGAAIHTVVLCSTLLCDIVGPAVAKYALRKSGELPAGSDRL</sequence>
<evidence type="ECO:0000256" key="2">
    <source>
        <dbReference type="ARBA" id="ARBA00022692"/>
    </source>
</evidence>
<feature type="transmembrane region" description="Helical" evidence="5">
    <location>
        <begin position="59"/>
        <end position="78"/>
    </location>
</feature>
<evidence type="ECO:0000256" key="1">
    <source>
        <dbReference type="ARBA" id="ARBA00004141"/>
    </source>
</evidence>
<name>A0A1C6I278_9FIRM</name>
<dbReference type="PANTHER" id="PTHR43021">
    <property type="entry name" value="NA(+)/H(+) ANTIPORTER-RELATED"/>
    <property type="match status" value="1"/>
</dbReference>
<comment type="subcellular location">
    <subcellularLocation>
        <location evidence="1">Membrane</location>
        <topology evidence="1">Multi-pass membrane protein</topology>
    </subcellularLocation>
</comment>
<dbReference type="GO" id="GO:0015297">
    <property type="term" value="F:antiporter activity"/>
    <property type="evidence" value="ECO:0007669"/>
    <property type="project" value="InterPro"/>
</dbReference>
<feature type="transmembrane region" description="Helical" evidence="5">
    <location>
        <begin position="118"/>
        <end position="136"/>
    </location>
</feature>
<proteinExistence type="predicted"/>
<accession>A0A1C6I278</accession>
<evidence type="ECO:0000256" key="3">
    <source>
        <dbReference type="ARBA" id="ARBA00022989"/>
    </source>
</evidence>
<evidence type="ECO:0000256" key="5">
    <source>
        <dbReference type="SAM" id="Phobius"/>
    </source>
</evidence>
<keyword evidence="3 5" id="KW-1133">Transmembrane helix</keyword>
<dbReference type="Gene3D" id="1.20.1530.20">
    <property type="match status" value="1"/>
</dbReference>
<evidence type="ECO:0000313" key="7">
    <source>
        <dbReference type="EMBL" id="SCJ63718.1"/>
    </source>
</evidence>
<keyword evidence="4 5" id="KW-0472">Membrane</keyword>
<dbReference type="PANTHER" id="PTHR43021:SF2">
    <property type="entry name" value="CATION_H+ EXCHANGER DOMAIN-CONTAINING PROTEIN"/>
    <property type="match status" value="1"/>
</dbReference>
<feature type="domain" description="Cation/H+ exchanger transmembrane" evidence="6">
    <location>
        <begin position="13"/>
        <end position="371"/>
    </location>
</feature>
<dbReference type="EMBL" id="FMHG01000001">
    <property type="protein sequence ID" value="SCJ63718.1"/>
    <property type="molecule type" value="Genomic_DNA"/>
</dbReference>
<feature type="transmembrane region" description="Helical" evidence="5">
    <location>
        <begin position="190"/>
        <end position="212"/>
    </location>
</feature>
<feature type="transmembrane region" description="Helical" evidence="5">
    <location>
        <begin position="224"/>
        <end position="257"/>
    </location>
</feature>
<evidence type="ECO:0000259" key="6">
    <source>
        <dbReference type="Pfam" id="PF00999"/>
    </source>
</evidence>
<protein>
    <submittedName>
        <fullName evidence="7">NhaP-type Na+/H+ and K+/H+ antiporters</fullName>
    </submittedName>
</protein>
<feature type="transmembrane region" description="Helical" evidence="5">
    <location>
        <begin position="148"/>
        <end position="170"/>
    </location>
</feature>
<gene>
    <name evidence="7" type="ORF">SAMEA3545359_01175</name>
</gene>
<feature type="transmembrane region" description="Helical" evidence="5">
    <location>
        <begin position="6"/>
        <end position="22"/>
    </location>
</feature>
<evidence type="ECO:0000256" key="4">
    <source>
        <dbReference type="ARBA" id="ARBA00023136"/>
    </source>
</evidence>
<organism evidence="7">
    <name type="scientific">uncultured Anaerotruncus sp</name>
    <dbReference type="NCBI Taxonomy" id="905011"/>
    <lineage>
        <taxon>Bacteria</taxon>
        <taxon>Bacillati</taxon>
        <taxon>Bacillota</taxon>
        <taxon>Clostridia</taxon>
        <taxon>Eubacteriales</taxon>
        <taxon>Oscillospiraceae</taxon>
        <taxon>Anaerotruncus</taxon>
        <taxon>environmental samples</taxon>
    </lineage>
</organism>
<reference evidence="7" key="1">
    <citation type="submission" date="2015-09" db="EMBL/GenBank/DDBJ databases">
        <authorList>
            <consortium name="Pathogen Informatics"/>
        </authorList>
    </citation>
    <scope>NUCLEOTIDE SEQUENCE</scope>
    <source>
        <strain evidence="7">2789STDY5834896</strain>
    </source>
</reference>
<dbReference type="GO" id="GO:1902600">
    <property type="term" value="P:proton transmembrane transport"/>
    <property type="evidence" value="ECO:0007669"/>
    <property type="project" value="InterPro"/>
</dbReference>
<feature type="transmembrane region" description="Helical" evidence="5">
    <location>
        <begin position="277"/>
        <end position="306"/>
    </location>
</feature>
<dbReference type="AlphaFoldDB" id="A0A1C6I278"/>
<dbReference type="GO" id="GO:0016020">
    <property type="term" value="C:membrane"/>
    <property type="evidence" value="ECO:0007669"/>
    <property type="project" value="UniProtKB-SubCell"/>
</dbReference>
<dbReference type="InterPro" id="IPR038770">
    <property type="entry name" value="Na+/solute_symporter_sf"/>
</dbReference>
<keyword evidence="2 5" id="KW-0812">Transmembrane</keyword>
<feature type="transmembrane region" description="Helical" evidence="5">
    <location>
        <begin position="90"/>
        <end position="112"/>
    </location>
</feature>
<dbReference type="Pfam" id="PF00999">
    <property type="entry name" value="Na_H_Exchanger"/>
    <property type="match status" value="1"/>
</dbReference>
<feature type="transmembrane region" description="Helical" evidence="5">
    <location>
        <begin position="34"/>
        <end position="53"/>
    </location>
</feature>
<dbReference type="InterPro" id="IPR006153">
    <property type="entry name" value="Cation/H_exchanger_TM"/>
</dbReference>